<protein>
    <submittedName>
        <fullName evidence="2">AsmA-like C-terminal region-containing protein</fullName>
    </submittedName>
</protein>
<keyword evidence="1" id="KW-1133">Transmembrane helix</keyword>
<dbReference type="EMBL" id="JANJOU010000004">
    <property type="protein sequence ID" value="MCR0982132.1"/>
    <property type="molecule type" value="Genomic_DNA"/>
</dbReference>
<keyword evidence="1" id="KW-0812">Transmembrane</keyword>
<proteinExistence type="predicted"/>
<accession>A0ABT1X222</accession>
<keyword evidence="1" id="KW-0472">Membrane</keyword>
<comment type="caution">
    <text evidence="2">The sequence shown here is derived from an EMBL/GenBank/DDBJ whole genome shotgun (WGS) entry which is preliminary data.</text>
</comment>
<organism evidence="2 3">
    <name type="scientific">Roseomonas populi</name>
    <dbReference type="NCBI Taxonomy" id="3121582"/>
    <lineage>
        <taxon>Bacteria</taxon>
        <taxon>Pseudomonadati</taxon>
        <taxon>Pseudomonadota</taxon>
        <taxon>Alphaproteobacteria</taxon>
        <taxon>Acetobacterales</taxon>
        <taxon>Roseomonadaceae</taxon>
        <taxon>Roseomonas</taxon>
    </lineage>
</organism>
<sequence>MTRRLGQVGRFIGRSILGGVSFLLRLAMLLVLVAGVGAAALGWRLAQGPLAVPSIPGVNRLVAERLAGLAPGLEFSWGQALLAWKGWADGAPQPLELRLDGLRAKDGAGSTRASLGSLEASVALPPLMRGVVAPVRVVLREPVALLRRDMGGALSLDLGISSGPLDTAEPGVAAPEEGVRAGTDALAQMLRGDDPNSPFTTLRELRVENGVVQVRDDPLRLAWAIHEVSLLLTRGEDGAVAMRGSGGLRLAGQEIPVRIVGRTAGSPLVAEASLEIESVSPPALATALPSLQPLAALEAELGARFQGRYDFGNGDFGGRVEVRSSPGRIAAGERSTPFEQAELVLTGDGRRIAVERFALVLPPGAPGRPSAHVTLSGGADRQGERWKGRVELGIDAIAVPDLRIYWPPGLAEGGRRWITENLTTGLARDGRWFAEGEAAADFSDAQVTDAGGTLRAEGLTVHWLRPVPPLEGVDGTVTFSMKEIVIQARAARQSGTALAVPEARIRIFDLGVPLPDVEKADIEGRITGPFADAIALVRHPRLHLAEKVPVRPEQLGGTQETRLTITALPLLNDLPIDELKLETRTRITNGRVANVAEGLSVERAQLDVGLTVDGMTVAGTARLGPVPARLKAELDFRSGPPSQVTERVQVEGRATAADLARFGVDVSPYLGGAFGFSVQGERQRSKTVRATVAADLREARIALKPFDYAKPAGAPARAEAVVRLRGEDLEAVEGLRIEGPDLSVRGGVNFRPGGAFGGAELLEARIGPSRLAGRVVSPGASGEPWDVRVRGTLLDAEGLLRDLGGGDEKGRSSGRDAGSTPLRVDAAIDRVRLGGGRELAPVRALLFRDARGVIREAALSARGVRGGGIEAAVVPRGAGRAMEARAEGLGTLLRDLGVFDAVDGGNFHASGTWSGNEPNSPLTGVAELRDFGVREAASIGKFLQALSIYGIPEAVRGPGLRFTVASAPFTYTPQALTLTDARAVSASLGFTVGGRVLLEAERIDLRGTIVPSYAVNSALGRIPGIGQLFTAERNGGLFAANFRVTGKMDDPDLQLDPLSLLAPGALRGLLPGAQER</sequence>
<name>A0ABT1X222_9PROT</name>
<dbReference type="RefSeq" id="WP_257715796.1">
    <property type="nucleotide sequence ID" value="NZ_JANJOU010000004.1"/>
</dbReference>
<evidence type="ECO:0000313" key="2">
    <source>
        <dbReference type="EMBL" id="MCR0982132.1"/>
    </source>
</evidence>
<reference evidence="2 3" key="1">
    <citation type="submission" date="2022-06" db="EMBL/GenBank/DDBJ databases">
        <title>Roseomonas CN29.</title>
        <authorList>
            <person name="Cheng Y."/>
            <person name="He X."/>
        </authorList>
    </citation>
    <scope>NUCLEOTIDE SEQUENCE [LARGE SCALE GENOMIC DNA]</scope>
    <source>
        <strain evidence="2 3">CN29</strain>
    </source>
</reference>
<gene>
    <name evidence="2" type="ORF">NRP21_08745</name>
</gene>
<evidence type="ECO:0000256" key="1">
    <source>
        <dbReference type="SAM" id="Phobius"/>
    </source>
</evidence>
<keyword evidence="3" id="KW-1185">Reference proteome</keyword>
<dbReference type="Proteomes" id="UP001524642">
    <property type="component" value="Unassembled WGS sequence"/>
</dbReference>
<feature type="transmembrane region" description="Helical" evidence="1">
    <location>
        <begin position="20"/>
        <end position="43"/>
    </location>
</feature>
<evidence type="ECO:0000313" key="3">
    <source>
        <dbReference type="Proteomes" id="UP001524642"/>
    </source>
</evidence>